<proteinExistence type="predicted"/>
<organism evidence="1">
    <name type="scientific">bioreactor metagenome</name>
    <dbReference type="NCBI Taxonomy" id="1076179"/>
    <lineage>
        <taxon>unclassified sequences</taxon>
        <taxon>metagenomes</taxon>
        <taxon>ecological metagenomes</taxon>
    </lineage>
</organism>
<name>A0A645GQE5_9ZZZZ</name>
<reference evidence="1" key="1">
    <citation type="submission" date="2019-08" db="EMBL/GenBank/DDBJ databases">
        <authorList>
            <person name="Kucharzyk K."/>
            <person name="Murdoch R.W."/>
            <person name="Higgins S."/>
            <person name="Loffler F."/>
        </authorList>
    </citation>
    <scope>NUCLEOTIDE SEQUENCE</scope>
</reference>
<gene>
    <name evidence="1" type="ORF">SDC9_176582</name>
</gene>
<evidence type="ECO:0000313" key="1">
    <source>
        <dbReference type="EMBL" id="MPN29131.1"/>
    </source>
</evidence>
<protein>
    <submittedName>
        <fullName evidence="1">Uncharacterized protein</fullName>
    </submittedName>
</protein>
<dbReference type="AlphaFoldDB" id="A0A645GQE5"/>
<dbReference type="EMBL" id="VSSQ01079685">
    <property type="protein sequence ID" value="MPN29131.1"/>
    <property type="molecule type" value="Genomic_DNA"/>
</dbReference>
<comment type="caution">
    <text evidence="1">The sequence shown here is derived from an EMBL/GenBank/DDBJ whole genome shotgun (WGS) entry which is preliminary data.</text>
</comment>
<sequence length="41" mass="4528">MQAIKAKFHDIEVIILELTPVMITQGGPGCVSVQYILKDNN</sequence>
<accession>A0A645GQE5</accession>